<dbReference type="STRING" id="4999.A0A1Y1US72"/>
<feature type="region of interest" description="Disordered" evidence="1">
    <location>
        <begin position="79"/>
        <end position="107"/>
    </location>
</feature>
<feature type="region of interest" description="Disordered" evidence="1">
    <location>
        <begin position="121"/>
        <end position="155"/>
    </location>
</feature>
<evidence type="ECO:0000313" key="3">
    <source>
        <dbReference type="Proteomes" id="UP000193218"/>
    </source>
</evidence>
<gene>
    <name evidence="2" type="ORF">BD324DRAFT_606399</name>
</gene>
<dbReference type="AlphaFoldDB" id="A0A1Y1US72"/>
<comment type="caution">
    <text evidence="2">The sequence shown here is derived from an EMBL/GenBank/DDBJ whole genome shotgun (WGS) entry which is preliminary data.</text>
</comment>
<dbReference type="Proteomes" id="UP000193218">
    <property type="component" value="Unassembled WGS sequence"/>
</dbReference>
<keyword evidence="3" id="KW-1185">Reference proteome</keyword>
<feature type="compositionally biased region" description="Low complexity" evidence="1">
    <location>
        <begin position="121"/>
        <end position="130"/>
    </location>
</feature>
<reference evidence="2 3" key="1">
    <citation type="submission" date="2017-03" db="EMBL/GenBank/DDBJ databases">
        <title>Widespread Adenine N6-methylation of Active Genes in Fungi.</title>
        <authorList>
            <consortium name="DOE Joint Genome Institute"/>
            <person name="Mondo S.J."/>
            <person name="Dannebaum R.O."/>
            <person name="Kuo R.C."/>
            <person name="Louie K.B."/>
            <person name="Bewick A.J."/>
            <person name="Labutti K."/>
            <person name="Haridas S."/>
            <person name="Kuo A."/>
            <person name="Salamov A."/>
            <person name="Ahrendt S.R."/>
            <person name="Lau R."/>
            <person name="Bowen B.P."/>
            <person name="Lipzen A."/>
            <person name="Sullivan W."/>
            <person name="Andreopoulos W.B."/>
            <person name="Clum A."/>
            <person name="Lindquist E."/>
            <person name="Daum C."/>
            <person name="Northen T.R."/>
            <person name="Ramamoorthy G."/>
            <person name="Schmitz R.J."/>
            <person name="Gryganskyi A."/>
            <person name="Culley D."/>
            <person name="Magnuson J."/>
            <person name="James T.Y."/>
            <person name="O'Malley M.A."/>
            <person name="Stajich J.E."/>
            <person name="Spatafora J.W."/>
            <person name="Visel A."/>
            <person name="Grigoriev I.V."/>
        </authorList>
    </citation>
    <scope>NUCLEOTIDE SEQUENCE [LARGE SCALE GENOMIC DNA]</scope>
    <source>
        <strain evidence="2 3">NRRL Y-17943</strain>
    </source>
</reference>
<feature type="compositionally biased region" description="Acidic residues" evidence="1">
    <location>
        <begin position="259"/>
        <end position="297"/>
    </location>
</feature>
<feature type="region of interest" description="Disordered" evidence="1">
    <location>
        <begin position="225"/>
        <end position="364"/>
    </location>
</feature>
<feature type="compositionally biased region" description="Basic and acidic residues" evidence="1">
    <location>
        <begin position="343"/>
        <end position="353"/>
    </location>
</feature>
<feature type="compositionally biased region" description="Polar residues" evidence="1">
    <location>
        <begin position="228"/>
        <end position="243"/>
    </location>
</feature>
<proteinExistence type="predicted"/>
<dbReference type="InParanoid" id="A0A1Y1US72"/>
<dbReference type="RefSeq" id="XP_021874156.1">
    <property type="nucleotide sequence ID" value="XM_022014011.1"/>
</dbReference>
<name>A0A1Y1US72_9TREE</name>
<protein>
    <submittedName>
        <fullName evidence="2">Uncharacterized protein</fullName>
    </submittedName>
</protein>
<evidence type="ECO:0000256" key="1">
    <source>
        <dbReference type="SAM" id="MobiDB-lite"/>
    </source>
</evidence>
<accession>A0A1Y1US72</accession>
<dbReference type="EMBL" id="NBSH01000001">
    <property type="protein sequence ID" value="ORX40477.1"/>
    <property type="molecule type" value="Genomic_DNA"/>
</dbReference>
<dbReference type="OrthoDB" id="2573341at2759"/>
<feature type="compositionally biased region" description="Polar residues" evidence="1">
    <location>
        <begin position="140"/>
        <end position="150"/>
    </location>
</feature>
<feature type="region of interest" description="Disordered" evidence="1">
    <location>
        <begin position="27"/>
        <end position="50"/>
    </location>
</feature>
<sequence length="482" mass="51193">MTLFTTSPRGIDEFTWTRSNPFETLTTLSSSSSSSSSSSRRAAAAAACGPAFDPARVMSSSVSDIPTSSRLSFPKLQIPVRSPSASTSTDSELVHSDPGVTDDQPSPSLISYIFARKASIGGSSSSNGGNETPITPHLVNPTSGGPSSCNRPILRRPQCSSSLTCTTSDDGSGYSKSQGLLSNLHSSLHGGFNGLGLSIDETSSTGHVPTCRVEKRQSCLTFAVRSPPSRQATSLVSPTSQRSVMLDLDLSTRQVNARDDDDDDEEEEEQQEEEEDGDSDDGYEEDEEGGFTSDEDLTSPFGRGMPPSSGSSFISSRPYTPHTFSPGFPPVSIPLSTSTSDEGVERMMDDSRRRTSPTRGRKISIATSKCVERCSRHRSPPPTSHEILGTSPDCCPPAARSPSALELCKRRQVTNPNDAWKSDSHATSGIIRTRSMGPSLPCKSILRMSSQAATISGDSPGSNTPAFRRASMSVVDALESAV</sequence>
<organism evidence="2 3">
    <name type="scientific">Kockovaella imperatae</name>
    <dbReference type="NCBI Taxonomy" id="4999"/>
    <lineage>
        <taxon>Eukaryota</taxon>
        <taxon>Fungi</taxon>
        <taxon>Dikarya</taxon>
        <taxon>Basidiomycota</taxon>
        <taxon>Agaricomycotina</taxon>
        <taxon>Tremellomycetes</taxon>
        <taxon>Tremellales</taxon>
        <taxon>Cuniculitremaceae</taxon>
        <taxon>Kockovaella</taxon>
    </lineage>
</organism>
<dbReference type="GeneID" id="33555819"/>
<feature type="compositionally biased region" description="Low complexity" evidence="1">
    <location>
        <begin position="29"/>
        <end position="47"/>
    </location>
</feature>
<evidence type="ECO:0000313" key="2">
    <source>
        <dbReference type="EMBL" id="ORX40477.1"/>
    </source>
</evidence>